<gene>
    <name evidence="3" type="ORF">BVIRIDIS_15370</name>
</gene>
<accession>A0A0S4Q4S2</accession>
<sequence>MALGDLRRHNGAPRRLLTPDLLDRLQVRLREPPPNGGVWSSGKVAAWMASELGREKVAVQRGWDALRAIGWSVQAPRPSNPNAASAADQAAYKKTGADRR</sequence>
<dbReference type="AlphaFoldDB" id="A0A0S4Q4S2"/>
<keyword evidence="4" id="KW-1185">Reference proteome</keyword>
<dbReference type="InterPro" id="IPR025959">
    <property type="entry name" value="Winged_HTH_dom"/>
</dbReference>
<feature type="compositionally biased region" description="Low complexity" evidence="1">
    <location>
        <begin position="74"/>
        <end position="90"/>
    </location>
</feature>
<evidence type="ECO:0000313" key="4">
    <source>
        <dbReference type="Proteomes" id="UP000065734"/>
    </source>
</evidence>
<feature type="domain" description="Winged helix-turn helix" evidence="2">
    <location>
        <begin position="36"/>
        <end position="95"/>
    </location>
</feature>
<organism evidence="3 4">
    <name type="scientific">Blastochloris viridis</name>
    <name type="common">Rhodopseudomonas viridis</name>
    <dbReference type="NCBI Taxonomy" id="1079"/>
    <lineage>
        <taxon>Bacteria</taxon>
        <taxon>Pseudomonadati</taxon>
        <taxon>Pseudomonadota</taxon>
        <taxon>Alphaproteobacteria</taxon>
        <taxon>Hyphomicrobiales</taxon>
        <taxon>Blastochloridaceae</taxon>
        <taxon>Blastochloris</taxon>
    </lineage>
</organism>
<dbReference type="Pfam" id="PF13592">
    <property type="entry name" value="HTH_33"/>
    <property type="match status" value="1"/>
</dbReference>
<dbReference type="EMBL" id="LN907867">
    <property type="protein sequence ID" value="CUU42525.1"/>
    <property type="molecule type" value="Genomic_DNA"/>
</dbReference>
<reference evidence="4" key="1">
    <citation type="journal article" date="2016" name="Genome Announc.">
        <title>Revised genome sequence of the purple photosynthetic bacterium Blastochloris viridis.</title>
        <authorList>
            <person name="Liu L.N."/>
            <person name="Faulkner M."/>
            <person name="Liu X."/>
            <person name="Huang F."/>
            <person name="Darby A.C."/>
            <person name="Hall N."/>
        </authorList>
    </citation>
    <scope>NUCLEOTIDE SEQUENCE [LARGE SCALE GENOMIC DNA]</scope>
    <source>
        <strain evidence="4">ATCC 19567 / DSM 133 / F</strain>
    </source>
</reference>
<protein>
    <recommendedName>
        <fullName evidence="2">Winged helix-turn helix domain-containing protein</fullName>
    </recommendedName>
</protein>
<evidence type="ECO:0000313" key="3">
    <source>
        <dbReference type="EMBL" id="CUU42525.1"/>
    </source>
</evidence>
<dbReference type="STRING" id="1079.BVIR_2092"/>
<name>A0A0S4Q4S2_BLAVI</name>
<evidence type="ECO:0000259" key="2">
    <source>
        <dbReference type="Pfam" id="PF13592"/>
    </source>
</evidence>
<proteinExistence type="predicted"/>
<feature type="region of interest" description="Disordered" evidence="1">
    <location>
        <begin position="72"/>
        <end position="100"/>
    </location>
</feature>
<dbReference type="Proteomes" id="UP000065734">
    <property type="component" value="Chromosome I"/>
</dbReference>
<evidence type="ECO:0000256" key="1">
    <source>
        <dbReference type="SAM" id="MobiDB-lite"/>
    </source>
</evidence>